<reference evidence="14" key="1">
    <citation type="submission" date="2016-11" db="EMBL/GenBank/DDBJ databases">
        <authorList>
            <person name="Papadimitriou K."/>
        </authorList>
    </citation>
    <scope>NUCLEOTIDE SEQUENCE [LARGE SCALE GENOMIC DNA]</scope>
    <source>
        <strain evidence="14">ACA-DC 1533</strain>
    </source>
</reference>
<comment type="cofactor">
    <cofactor evidence="11">
        <name>NAD(+)</name>
        <dbReference type="ChEBI" id="CHEBI:57540"/>
    </cofactor>
    <text evidence="11">Binds 1 NAD(+) per subunit.</text>
</comment>
<dbReference type="KEGG" id="laca:LAC1533_2205"/>
<dbReference type="AlphaFoldDB" id="A0A1K1KRZ6"/>
<keyword evidence="9" id="KW-0408">Iron</keyword>
<evidence type="ECO:0000256" key="4">
    <source>
        <dbReference type="ARBA" id="ARBA00023027"/>
    </source>
</evidence>
<gene>
    <name evidence="13" type="ORF">LAC1533_2205</name>
</gene>
<dbReference type="GO" id="GO:0005975">
    <property type="term" value="P:carbohydrate metabolic process"/>
    <property type="evidence" value="ECO:0007669"/>
    <property type="project" value="InterPro"/>
</dbReference>
<keyword evidence="5 9" id="KW-0464">Manganese</keyword>
<keyword evidence="6 11" id="KW-0326">Glycosidase</keyword>
<protein>
    <submittedName>
        <fullName evidence="13">Maltose-6'-phosphate glucosidase</fullName>
        <ecNumber evidence="13">3.2.1.122</ecNumber>
    </submittedName>
</protein>
<dbReference type="EC" id="3.2.1.122" evidence="13"/>
<dbReference type="Proteomes" id="UP000190935">
    <property type="component" value="Chromosome I"/>
</dbReference>
<dbReference type="PANTHER" id="PTHR32092">
    <property type="entry name" value="6-PHOSPHO-BETA-GLUCOSIDASE-RELATED"/>
    <property type="match status" value="1"/>
</dbReference>
<keyword evidence="9" id="KW-0170">Cobalt</keyword>
<proteinExistence type="inferred from homology"/>
<evidence type="ECO:0000256" key="7">
    <source>
        <dbReference type="PIRSR" id="PIRSR601088-1"/>
    </source>
</evidence>
<dbReference type="Pfam" id="PF02056">
    <property type="entry name" value="Glyco_hydro_4"/>
    <property type="match status" value="1"/>
</dbReference>
<evidence type="ECO:0000256" key="10">
    <source>
        <dbReference type="PIRSR" id="PIRSR601088-4"/>
    </source>
</evidence>
<dbReference type="InterPro" id="IPR015955">
    <property type="entry name" value="Lactate_DH/Glyco_Ohase_4_C"/>
</dbReference>
<evidence type="ECO:0000256" key="9">
    <source>
        <dbReference type="PIRSR" id="PIRSR601088-3"/>
    </source>
</evidence>
<evidence type="ECO:0000313" key="13">
    <source>
        <dbReference type="EMBL" id="SFV41630.1"/>
    </source>
</evidence>
<evidence type="ECO:0000256" key="1">
    <source>
        <dbReference type="ARBA" id="ARBA00010141"/>
    </source>
</evidence>
<evidence type="ECO:0000256" key="6">
    <source>
        <dbReference type="ARBA" id="ARBA00023295"/>
    </source>
</evidence>
<dbReference type="Gene3D" id="3.40.50.720">
    <property type="entry name" value="NAD(P)-binding Rossmann-like Domain"/>
    <property type="match status" value="1"/>
</dbReference>
<evidence type="ECO:0000259" key="12">
    <source>
        <dbReference type="Pfam" id="PF11975"/>
    </source>
</evidence>
<evidence type="ECO:0000256" key="8">
    <source>
        <dbReference type="PIRSR" id="PIRSR601088-2"/>
    </source>
</evidence>
<comment type="similarity">
    <text evidence="1 11">Belongs to the glycosyl hydrolase 4 family.</text>
</comment>
<feature type="domain" description="Glycosyl hydrolase family 4 C-terminal" evidence="12">
    <location>
        <begin position="271"/>
        <end position="488"/>
    </location>
</feature>
<evidence type="ECO:0000256" key="3">
    <source>
        <dbReference type="ARBA" id="ARBA00022801"/>
    </source>
</evidence>
<keyword evidence="4 11" id="KW-0520">NAD</keyword>
<evidence type="ECO:0000256" key="5">
    <source>
        <dbReference type="ARBA" id="ARBA00023211"/>
    </source>
</evidence>
<feature type="binding site" evidence="8">
    <location>
        <position position="169"/>
    </location>
    <ligand>
        <name>substrate</name>
    </ligand>
</feature>
<evidence type="ECO:0000256" key="11">
    <source>
        <dbReference type="RuleBase" id="RU361152"/>
    </source>
</evidence>
<dbReference type="InterPro" id="IPR022616">
    <property type="entry name" value="Glyco_hydro_4_C"/>
</dbReference>
<dbReference type="Gene3D" id="3.90.110.10">
    <property type="entry name" value="Lactate dehydrogenase/glycoside hydrolase, family 4, C-terminal"/>
    <property type="match status" value="1"/>
</dbReference>
<accession>A0A1K1KRZ6</accession>
<dbReference type="SUPFAM" id="SSF51735">
    <property type="entry name" value="NAD(P)-binding Rossmann-fold domains"/>
    <property type="match status" value="1"/>
</dbReference>
<dbReference type="InterPro" id="IPR019802">
    <property type="entry name" value="GlycHydrolase_4_CS"/>
</dbReference>
<feature type="active site" description="Proton acceptor" evidence="7">
    <location>
        <position position="340"/>
    </location>
</feature>
<dbReference type="PROSITE" id="PS01324">
    <property type="entry name" value="GLYCOSYL_HYDROL_F4"/>
    <property type="match status" value="1"/>
</dbReference>
<dbReference type="GO" id="GO:0046872">
    <property type="term" value="F:metal ion binding"/>
    <property type="evidence" value="ECO:0007669"/>
    <property type="project" value="UniProtKB-KW"/>
</dbReference>
<keyword evidence="9" id="KW-0533">Nickel</keyword>
<name>A0A1K1KRZ6_9LACO</name>
<organism evidence="13 14">
    <name type="scientific">Ligilactobacillus acidipiscis</name>
    <dbReference type="NCBI Taxonomy" id="89059"/>
    <lineage>
        <taxon>Bacteria</taxon>
        <taxon>Bacillati</taxon>
        <taxon>Bacillota</taxon>
        <taxon>Bacilli</taxon>
        <taxon>Lactobacillales</taxon>
        <taxon>Lactobacillaceae</taxon>
        <taxon>Ligilactobacillus</taxon>
    </lineage>
</organism>
<dbReference type="GO" id="GO:0050081">
    <property type="term" value="F:maltose-6'-phosphate glucosidase activity"/>
    <property type="evidence" value="ECO:0007669"/>
    <property type="project" value="UniProtKB-EC"/>
</dbReference>
<dbReference type="InterPro" id="IPR036291">
    <property type="entry name" value="NAD(P)-bd_dom_sf"/>
</dbReference>
<feature type="site" description="Increases basicity of active site Tyr" evidence="10">
    <location>
        <position position="185"/>
    </location>
</feature>
<dbReference type="InterPro" id="IPR001088">
    <property type="entry name" value="Glyco_hydro_4"/>
</dbReference>
<dbReference type="EMBL" id="LT630287">
    <property type="protein sequence ID" value="SFV41630.1"/>
    <property type="molecule type" value="Genomic_DNA"/>
</dbReference>
<dbReference type="GO" id="GO:0016616">
    <property type="term" value="F:oxidoreductase activity, acting on the CH-OH group of donors, NAD or NADP as acceptor"/>
    <property type="evidence" value="ECO:0007669"/>
    <property type="project" value="InterPro"/>
</dbReference>
<dbReference type="CDD" id="cd05298">
    <property type="entry name" value="GH4_GlvA_pagL_like"/>
    <property type="match status" value="1"/>
</dbReference>
<feature type="binding site" evidence="8">
    <location>
        <position position="360"/>
    </location>
    <ligand>
        <name>substrate</name>
    </ligand>
</feature>
<keyword evidence="2 9" id="KW-0479">Metal-binding</keyword>
<dbReference type="PRINTS" id="PR00732">
    <property type="entry name" value="GLHYDRLASE4"/>
</dbReference>
<feature type="binding site" evidence="9">
    <location>
        <position position="276"/>
    </location>
    <ligand>
        <name>Mn(2+)</name>
        <dbReference type="ChEBI" id="CHEBI:29035"/>
    </ligand>
</feature>
<evidence type="ECO:0000313" key="14">
    <source>
        <dbReference type="Proteomes" id="UP000190935"/>
    </source>
</evidence>
<dbReference type="Pfam" id="PF11975">
    <property type="entry name" value="Glyco_hydro_4C"/>
    <property type="match status" value="1"/>
</dbReference>
<feature type="binding site" evidence="9">
    <location>
        <position position="245"/>
    </location>
    <ligand>
        <name>Mn(2+)</name>
        <dbReference type="ChEBI" id="CHEBI:29035"/>
    </ligand>
</feature>
<evidence type="ECO:0000256" key="2">
    <source>
        <dbReference type="ARBA" id="ARBA00022723"/>
    </source>
</evidence>
<sequence length="517" mass="58719">MHKVLTATKSMNNSGIIKKYVPFQETFLKIRNRFQKAQTVLIKQSEKEKINLYQRSSHKKKVKLFTEVIIMAKRGDGKKFSVLIAGGGSTYTPGIVLTLLNGLDKFPLRKLKFYDIDGERQEKIAEATEILLKERAPEIEFLATTDPEKAFTDVDFVMAQIRVGKYAMRDVDEKIPLKHGVVGQETTGPGGIAYGLRSIPGVIGLVKYMEKYSPDAWMLNYSNPAAIVAEATRRECPNSKIINICDMPIGIMDRMAEIVGLKDRNELDFRYYGLNHFGWWTDVWDKEGNNLMPELKEYVSKNGYWIGGDYDKGTEASWEATFKMAADTFALDPTTLPNTYLKYYMYPTQVVEHSDPHHTRTDEVREHREKNVFSECKRIVKEGTAKDTNFVPDDHSTYIVDLCEAIAYNTHQRMLAIIPNEGAISNIDPTATVEVPCLFGSNGPERLAMGEAAQYQAGMITEQNSVEKLAVDAWQQHSYTKLWQAFSLCKIVPDAKVAKDILDEMIIANKDYWPELK</sequence>
<dbReference type="SUPFAM" id="SSF56327">
    <property type="entry name" value="LDH C-terminal domain-like"/>
    <property type="match status" value="1"/>
</dbReference>
<feature type="active site" description="Proton donor" evidence="7">
    <location>
        <position position="246"/>
    </location>
</feature>
<keyword evidence="3 11" id="KW-0378">Hydrolase</keyword>
<feature type="binding site" evidence="8">
    <location>
        <position position="223"/>
    </location>
    <ligand>
        <name>substrate</name>
    </ligand>
</feature>
<dbReference type="PANTHER" id="PTHR32092:SF14">
    <property type="entry name" value="MALTOSE-6'-PHOSPHATE GLUCOSIDASE"/>
    <property type="match status" value="1"/>
</dbReference>